<feature type="region of interest" description="Disordered" evidence="1">
    <location>
        <begin position="183"/>
        <end position="218"/>
    </location>
</feature>
<dbReference type="AlphaFoldDB" id="A0A6A7B195"/>
<organism evidence="2 3">
    <name type="scientific">Plenodomus tracheiphilus IPT5</name>
    <dbReference type="NCBI Taxonomy" id="1408161"/>
    <lineage>
        <taxon>Eukaryota</taxon>
        <taxon>Fungi</taxon>
        <taxon>Dikarya</taxon>
        <taxon>Ascomycota</taxon>
        <taxon>Pezizomycotina</taxon>
        <taxon>Dothideomycetes</taxon>
        <taxon>Pleosporomycetidae</taxon>
        <taxon>Pleosporales</taxon>
        <taxon>Pleosporineae</taxon>
        <taxon>Leptosphaeriaceae</taxon>
        <taxon>Plenodomus</taxon>
    </lineage>
</organism>
<gene>
    <name evidence="2" type="ORF">T440DRAFT_171942</name>
</gene>
<name>A0A6A7B195_9PLEO</name>
<proteinExistence type="predicted"/>
<keyword evidence="3" id="KW-1185">Reference proteome</keyword>
<evidence type="ECO:0000256" key="1">
    <source>
        <dbReference type="SAM" id="MobiDB-lite"/>
    </source>
</evidence>
<evidence type="ECO:0000313" key="2">
    <source>
        <dbReference type="EMBL" id="KAF2848437.1"/>
    </source>
</evidence>
<accession>A0A6A7B195</accession>
<dbReference type="Proteomes" id="UP000799423">
    <property type="component" value="Unassembled WGS sequence"/>
</dbReference>
<sequence length="313" mass="32733">MASRAPGGLASAEAEVLAAGQRCEGVGAAQAAQDALGAAGRTHSRQEGAQTASVVRVAVARRAAGRWWTRTAAVAAVVESSRVKATAQHDPCHPGANLPPAFIGPAQCWAISRCCARRRIDRAHPRRPAGAARLSGLDYGQAGNAIDMGATQHTARLRRCGSSITALPRPQSQVSIDSCPSHLPRLLRENPPRPHSAGPVPRGRRAHAGAAWPGRPDAHADPVVQPVCSGLQRAPAAVPASEARFRTLVAGKEAVTVSARARARADLSLALLLSLLQRFNTPPTRHLSQLQNTQGRDLARLASSYTTISSTSG</sequence>
<dbReference type="EMBL" id="MU006318">
    <property type="protein sequence ID" value="KAF2848437.1"/>
    <property type="molecule type" value="Genomic_DNA"/>
</dbReference>
<protein>
    <submittedName>
        <fullName evidence="2">Uncharacterized protein</fullName>
    </submittedName>
</protein>
<evidence type="ECO:0000313" key="3">
    <source>
        <dbReference type="Proteomes" id="UP000799423"/>
    </source>
</evidence>
<reference evidence="2" key="1">
    <citation type="submission" date="2020-01" db="EMBL/GenBank/DDBJ databases">
        <authorList>
            <consortium name="DOE Joint Genome Institute"/>
            <person name="Haridas S."/>
            <person name="Albert R."/>
            <person name="Binder M."/>
            <person name="Bloem J."/>
            <person name="Labutti K."/>
            <person name="Salamov A."/>
            <person name="Andreopoulos B."/>
            <person name="Baker S.E."/>
            <person name="Barry K."/>
            <person name="Bills G."/>
            <person name="Bluhm B.H."/>
            <person name="Cannon C."/>
            <person name="Castanera R."/>
            <person name="Culley D.E."/>
            <person name="Daum C."/>
            <person name="Ezra D."/>
            <person name="Gonzalez J.B."/>
            <person name="Henrissat B."/>
            <person name="Kuo A."/>
            <person name="Liang C."/>
            <person name="Lipzen A."/>
            <person name="Lutzoni F."/>
            <person name="Magnuson J."/>
            <person name="Mondo S."/>
            <person name="Nolan M."/>
            <person name="Ohm R."/>
            <person name="Pangilinan J."/>
            <person name="Park H.-J."/>
            <person name="Ramirez L."/>
            <person name="Alfaro M."/>
            <person name="Sun H."/>
            <person name="Tritt A."/>
            <person name="Yoshinaga Y."/>
            <person name="Zwiers L.-H."/>
            <person name="Turgeon B.G."/>
            <person name="Goodwin S.B."/>
            <person name="Spatafora J.W."/>
            <person name="Crous P.W."/>
            <person name="Grigoriev I.V."/>
        </authorList>
    </citation>
    <scope>NUCLEOTIDE SEQUENCE</scope>
    <source>
        <strain evidence="2">IPT5</strain>
    </source>
</reference>